<comment type="caution">
    <text evidence="1">The sequence shown here is derived from an EMBL/GenBank/DDBJ whole genome shotgun (WGS) entry which is preliminary data.</text>
</comment>
<organism evidence="1 2">
    <name type="scientific">Prevotella dentalis (strain ATCC 49559 / DSM 3688 / JCM 13448 / NCTC 12043 / ES 2772)</name>
    <name type="common">Mitsuokella dentalis</name>
    <dbReference type="NCBI Taxonomy" id="908937"/>
    <lineage>
        <taxon>Bacteria</taxon>
        <taxon>Pseudomonadati</taxon>
        <taxon>Bacteroidota</taxon>
        <taxon>Bacteroidia</taxon>
        <taxon>Bacteroidales</taxon>
        <taxon>Prevotellaceae</taxon>
        <taxon>Prevotella</taxon>
    </lineage>
</organism>
<name>F9D6B6_PREDD</name>
<proteinExistence type="predicted"/>
<protein>
    <submittedName>
        <fullName evidence="1">Uncharacterized protein</fullName>
    </submittedName>
</protein>
<gene>
    <name evidence="1" type="ORF">HMPREF9136_2394</name>
</gene>
<dbReference type="AlphaFoldDB" id="F9D6B6"/>
<evidence type="ECO:0000313" key="1">
    <source>
        <dbReference type="EMBL" id="EGQ12511.1"/>
    </source>
</evidence>
<sequence>MYPHAVLFIPIKSNTETMPCKIYVHFYGILWLYRFLYAIL</sequence>
<dbReference type="Proteomes" id="UP000007820">
    <property type="component" value="Unassembled WGS sequence"/>
</dbReference>
<evidence type="ECO:0000313" key="2">
    <source>
        <dbReference type="Proteomes" id="UP000007820"/>
    </source>
</evidence>
<reference evidence="1 2" key="1">
    <citation type="submission" date="2011-04" db="EMBL/GenBank/DDBJ databases">
        <authorList>
            <person name="Muzny D."/>
            <person name="Qin X."/>
            <person name="Deng J."/>
            <person name="Jiang H."/>
            <person name="Liu Y."/>
            <person name="Qu J."/>
            <person name="Song X.-Z."/>
            <person name="Zhang L."/>
            <person name="Thornton R."/>
            <person name="Coyle M."/>
            <person name="Francisco L."/>
            <person name="Jackson L."/>
            <person name="Javaid M."/>
            <person name="Korchina V."/>
            <person name="Kovar C."/>
            <person name="Mata R."/>
            <person name="Mathew T."/>
            <person name="Ngo R."/>
            <person name="Nguyen L."/>
            <person name="Nguyen N."/>
            <person name="Okwuonu G."/>
            <person name="Ongeri F."/>
            <person name="Pham C."/>
            <person name="Simmons D."/>
            <person name="Wilczek-Boney K."/>
            <person name="Hale W."/>
            <person name="Jakkamsetti A."/>
            <person name="Pham P."/>
            <person name="Ruth R."/>
            <person name="San Lucas F."/>
            <person name="Warren J."/>
            <person name="Zhang J."/>
            <person name="Zhao Z."/>
            <person name="Zhou C."/>
            <person name="Zhu D."/>
            <person name="Lee S."/>
            <person name="Bess C."/>
            <person name="Blankenburg K."/>
            <person name="Forbes L."/>
            <person name="Fu Q."/>
            <person name="Gubbala S."/>
            <person name="Hirani K."/>
            <person name="Jayaseelan J.C."/>
            <person name="Lara F."/>
            <person name="Munidasa M."/>
            <person name="Palculict T."/>
            <person name="Patil S."/>
            <person name="Pu L.-L."/>
            <person name="Saada N."/>
            <person name="Tang L."/>
            <person name="Weissenberger G."/>
            <person name="Zhu Y."/>
            <person name="Hemphill L."/>
            <person name="Shang Y."/>
            <person name="Youmans B."/>
            <person name="Ayvaz T."/>
            <person name="Ross M."/>
            <person name="Santibanez J."/>
            <person name="Aqrawi P."/>
            <person name="Gross S."/>
            <person name="Joshi V."/>
            <person name="Fowler G."/>
            <person name="Nazareth L."/>
            <person name="Reid J."/>
            <person name="Worley K."/>
            <person name="Petrosino J."/>
            <person name="Highlander S."/>
            <person name="Gibbs R."/>
        </authorList>
    </citation>
    <scope>NUCLEOTIDE SEQUENCE [LARGE SCALE GENOMIC DNA]</scope>
    <source>
        <strain evidence="1 2">DSM 3688</strain>
    </source>
</reference>
<dbReference type="EMBL" id="AFPW01000041">
    <property type="protein sequence ID" value="EGQ12511.1"/>
    <property type="molecule type" value="Genomic_DNA"/>
</dbReference>
<accession>F9D6B6</accession>